<evidence type="ECO:0000313" key="15">
    <source>
        <dbReference type="Proteomes" id="UP001499988"/>
    </source>
</evidence>
<accession>A0ABP9EIH2</accession>
<dbReference type="Pfam" id="PF00015">
    <property type="entry name" value="MCPsignal"/>
    <property type="match status" value="1"/>
</dbReference>
<proteinExistence type="inferred from homology"/>
<dbReference type="SUPFAM" id="SSF58104">
    <property type="entry name" value="Methyl-accepting chemotaxis protein (MCP) signaling domain"/>
    <property type="match status" value="1"/>
</dbReference>
<dbReference type="CDD" id="cd12913">
    <property type="entry name" value="PDC1_MCP_like"/>
    <property type="match status" value="1"/>
</dbReference>
<comment type="subcellular location">
    <subcellularLocation>
        <location evidence="1">Cell membrane</location>
        <topology evidence="1">Multi-pass membrane protein</topology>
    </subcellularLocation>
</comment>
<keyword evidence="7 9" id="KW-0807">Transducer</keyword>
<dbReference type="CDD" id="cd18774">
    <property type="entry name" value="PDC2_HK_sensor"/>
    <property type="match status" value="1"/>
</dbReference>
<dbReference type="PANTHER" id="PTHR32089:SF117">
    <property type="entry name" value="METHYL ACCEPTING SENSORY TRANSDUCER WITH CACHE_1 SMALL MOLECULE BINDING DOMAIN"/>
    <property type="match status" value="1"/>
</dbReference>
<evidence type="ECO:0000256" key="3">
    <source>
        <dbReference type="ARBA" id="ARBA00022500"/>
    </source>
</evidence>
<evidence type="ECO:0000256" key="7">
    <source>
        <dbReference type="ARBA" id="ARBA00023224"/>
    </source>
</evidence>
<dbReference type="PROSITE" id="PS50885">
    <property type="entry name" value="HAMP"/>
    <property type="match status" value="1"/>
</dbReference>
<keyword evidence="4 11" id="KW-0812">Transmembrane</keyword>
<dbReference type="Pfam" id="PF02743">
    <property type="entry name" value="dCache_1"/>
    <property type="match status" value="1"/>
</dbReference>
<feature type="compositionally biased region" description="Low complexity" evidence="10">
    <location>
        <begin position="406"/>
        <end position="420"/>
    </location>
</feature>
<sequence length="626" mass="68094">MFAPMRSISLKYKITGAIGALLFISVTAIISWAYHADKRNFTDTLDHTIDALGDQYIGSVSGWLDSRRDIITALANHLGDAPLTQLQLSQQAGQFNLTYFGRNDGAMFDSDPSIDRTGYDPRQRPWYHQAMTSSGMVLTPPYLDVAYNQTVITLATQVHGGVVGADLTLDTLMSDIRQFALPGEGQAMLIDGNGIIIAHPQNHLQQQPLTQLDASLSPRRLAPLVGNDRVNFWQFEHGATMGVWLDAIPGTDWQLLVMLDEKALLAPLMRQTITQLPFIYVSLALVLALITYLTHILLTPLRQVSAALGQIADGDGDLTQRIAVDHRDEVGQLAEHFNRYVAGLATFMGQLRDVAVDVDQQADNTTASNRDADLALQQQQCQLTQLATAITQMTQSTQEIARHAEQTASAAQQSSQSSEQGKALVNRSGQAVANLAGEIGEATHVVDQLNEHAQAISSILTTIQNIAEQTNLLALNAAIEAARAGEQGRGFAVVADEVRLLSQRTQQSTEEIQSTIETLQSTTHQAVSQMRSSRAQADNSVQATEEANAALSEITDAIALISDMAIQIATAVEEQTQVAAEIHHNTNAVADVSRELAGQSDLRQQRSEVLKQRADELNAEIGRFKL</sequence>
<evidence type="ECO:0000256" key="6">
    <source>
        <dbReference type="ARBA" id="ARBA00023136"/>
    </source>
</evidence>
<dbReference type="SUPFAM" id="SSF103190">
    <property type="entry name" value="Sensory domain-like"/>
    <property type="match status" value="1"/>
</dbReference>
<reference evidence="15" key="1">
    <citation type="journal article" date="2019" name="Int. J. Syst. Evol. Microbiol.">
        <title>The Global Catalogue of Microorganisms (GCM) 10K type strain sequencing project: providing services to taxonomists for standard genome sequencing and annotation.</title>
        <authorList>
            <consortium name="The Broad Institute Genomics Platform"/>
            <consortium name="The Broad Institute Genome Sequencing Center for Infectious Disease"/>
            <person name="Wu L."/>
            <person name="Ma J."/>
        </authorList>
    </citation>
    <scope>NUCLEOTIDE SEQUENCE [LARGE SCALE GENOMIC DNA]</scope>
    <source>
        <strain evidence="15">JCM 18401</strain>
    </source>
</reference>
<evidence type="ECO:0000259" key="13">
    <source>
        <dbReference type="PROSITE" id="PS50885"/>
    </source>
</evidence>
<evidence type="ECO:0000256" key="5">
    <source>
        <dbReference type="ARBA" id="ARBA00022989"/>
    </source>
</evidence>
<keyword evidence="3" id="KW-0145">Chemotaxis</keyword>
<keyword evidence="5 11" id="KW-1133">Transmembrane helix</keyword>
<dbReference type="PROSITE" id="PS50111">
    <property type="entry name" value="CHEMOTAXIS_TRANSDUC_2"/>
    <property type="match status" value="1"/>
</dbReference>
<protein>
    <submittedName>
        <fullName evidence="14">Methyl-accepting chemotaxis protein</fullName>
    </submittedName>
</protein>
<evidence type="ECO:0000256" key="11">
    <source>
        <dbReference type="SAM" id="Phobius"/>
    </source>
</evidence>
<organism evidence="14 15">
    <name type="scientific">Ferrimonas pelagia</name>
    <dbReference type="NCBI Taxonomy" id="1177826"/>
    <lineage>
        <taxon>Bacteria</taxon>
        <taxon>Pseudomonadati</taxon>
        <taxon>Pseudomonadota</taxon>
        <taxon>Gammaproteobacteria</taxon>
        <taxon>Alteromonadales</taxon>
        <taxon>Ferrimonadaceae</taxon>
        <taxon>Ferrimonas</taxon>
    </lineage>
</organism>
<feature type="domain" description="HAMP" evidence="13">
    <location>
        <begin position="295"/>
        <end position="349"/>
    </location>
</feature>
<dbReference type="PANTHER" id="PTHR32089">
    <property type="entry name" value="METHYL-ACCEPTING CHEMOTAXIS PROTEIN MCPB"/>
    <property type="match status" value="1"/>
</dbReference>
<keyword evidence="6 11" id="KW-0472">Membrane</keyword>
<dbReference type="Proteomes" id="UP001499988">
    <property type="component" value="Unassembled WGS sequence"/>
</dbReference>
<keyword evidence="15" id="KW-1185">Reference proteome</keyword>
<dbReference type="InterPro" id="IPR004089">
    <property type="entry name" value="MCPsignal_dom"/>
</dbReference>
<gene>
    <name evidence="14" type="ORF">GCM10023333_08510</name>
</gene>
<dbReference type="InterPro" id="IPR029151">
    <property type="entry name" value="Sensor-like_sf"/>
</dbReference>
<comment type="similarity">
    <text evidence="8">Belongs to the methyl-accepting chemotaxis (MCP) protein family.</text>
</comment>
<evidence type="ECO:0000256" key="10">
    <source>
        <dbReference type="SAM" id="MobiDB-lite"/>
    </source>
</evidence>
<dbReference type="CDD" id="cd11386">
    <property type="entry name" value="MCP_signal"/>
    <property type="match status" value="1"/>
</dbReference>
<evidence type="ECO:0000313" key="14">
    <source>
        <dbReference type="EMBL" id="GAA4877507.1"/>
    </source>
</evidence>
<dbReference type="InterPro" id="IPR003660">
    <property type="entry name" value="HAMP_dom"/>
</dbReference>
<evidence type="ECO:0000256" key="4">
    <source>
        <dbReference type="ARBA" id="ARBA00022692"/>
    </source>
</evidence>
<dbReference type="PRINTS" id="PR00260">
    <property type="entry name" value="CHEMTRNSDUCR"/>
</dbReference>
<dbReference type="SMART" id="SM00283">
    <property type="entry name" value="MA"/>
    <property type="match status" value="1"/>
</dbReference>
<comment type="caution">
    <text evidence="14">The sequence shown here is derived from an EMBL/GenBank/DDBJ whole genome shotgun (WGS) entry which is preliminary data.</text>
</comment>
<evidence type="ECO:0000256" key="2">
    <source>
        <dbReference type="ARBA" id="ARBA00022475"/>
    </source>
</evidence>
<dbReference type="InterPro" id="IPR033479">
    <property type="entry name" value="dCache_1"/>
</dbReference>
<evidence type="ECO:0000259" key="12">
    <source>
        <dbReference type="PROSITE" id="PS50111"/>
    </source>
</evidence>
<evidence type="ECO:0000256" key="9">
    <source>
        <dbReference type="PROSITE-ProRule" id="PRU00284"/>
    </source>
</evidence>
<dbReference type="Gene3D" id="1.10.287.950">
    <property type="entry name" value="Methyl-accepting chemotaxis protein"/>
    <property type="match status" value="1"/>
</dbReference>
<feature type="transmembrane region" description="Helical" evidence="11">
    <location>
        <begin position="12"/>
        <end position="34"/>
    </location>
</feature>
<dbReference type="InterPro" id="IPR004090">
    <property type="entry name" value="Chemotax_Me-accpt_rcpt"/>
</dbReference>
<evidence type="ECO:0000256" key="1">
    <source>
        <dbReference type="ARBA" id="ARBA00004651"/>
    </source>
</evidence>
<feature type="region of interest" description="Disordered" evidence="10">
    <location>
        <begin position="404"/>
        <end position="424"/>
    </location>
</feature>
<dbReference type="Gene3D" id="3.30.450.20">
    <property type="entry name" value="PAS domain"/>
    <property type="match status" value="2"/>
</dbReference>
<dbReference type="SMART" id="SM00304">
    <property type="entry name" value="HAMP"/>
    <property type="match status" value="1"/>
</dbReference>
<evidence type="ECO:0000256" key="8">
    <source>
        <dbReference type="ARBA" id="ARBA00029447"/>
    </source>
</evidence>
<dbReference type="Pfam" id="PF00672">
    <property type="entry name" value="HAMP"/>
    <property type="match status" value="1"/>
</dbReference>
<keyword evidence="2" id="KW-1003">Cell membrane</keyword>
<feature type="transmembrane region" description="Helical" evidence="11">
    <location>
        <begin position="278"/>
        <end position="298"/>
    </location>
</feature>
<dbReference type="EMBL" id="BAABJZ010000009">
    <property type="protein sequence ID" value="GAA4877507.1"/>
    <property type="molecule type" value="Genomic_DNA"/>
</dbReference>
<feature type="domain" description="Methyl-accepting transducer" evidence="12">
    <location>
        <begin position="354"/>
        <end position="590"/>
    </location>
</feature>
<name>A0ABP9EIH2_9GAMM</name>
<dbReference type="CDD" id="cd06225">
    <property type="entry name" value="HAMP"/>
    <property type="match status" value="1"/>
</dbReference>